<sequence length="345" mass="38106">MPAPRACSQSRQRSVPRCPPGSRQASVAPTTTGYEAEDDPIDDELADDGSEEQSVARESRRNRTRGKGRLPAPSYDHLPAGVTRNQFRHVFIPTVVKYLAMSSADPWSAATPEYIKIIQAVWSHVFPDIHYTFSVGSQCNVSRLISQRLCEWRSSIGNAALKFITLIEENNDTLRDATTRRETAKHLTQENVWPFLYADCASNDPEDWSGTFASDPILHALKAHYAFVVGHTTIPALAPSVSRYPSNALALATAAVERALRLWGENYLSGTKSEAKLPSFNGTAWGEATKAWRVSIETLDSSAWAYIIEKASQIEDVVRKPVIATESTTVQSRAGIVARPLRRGH</sequence>
<name>S7RCN6_GLOTA</name>
<feature type="compositionally biased region" description="Polar residues" evidence="1">
    <location>
        <begin position="23"/>
        <end position="33"/>
    </location>
</feature>
<dbReference type="KEGG" id="gtr:GLOTRDRAFT_112753"/>
<dbReference type="EMBL" id="KB469340">
    <property type="protein sequence ID" value="EPQ50159.1"/>
    <property type="molecule type" value="Genomic_DNA"/>
</dbReference>
<dbReference type="AlphaFoldDB" id="S7RCN6"/>
<gene>
    <name evidence="3" type="ORF">GLOTRDRAFT_112753</name>
</gene>
<evidence type="ECO:0000259" key="2">
    <source>
        <dbReference type="Pfam" id="PF20149"/>
    </source>
</evidence>
<feature type="domain" description="DUF6532" evidence="2">
    <location>
        <begin position="140"/>
        <end position="285"/>
    </location>
</feature>
<dbReference type="GeneID" id="19299605"/>
<evidence type="ECO:0000313" key="4">
    <source>
        <dbReference type="Proteomes" id="UP000030669"/>
    </source>
</evidence>
<evidence type="ECO:0000256" key="1">
    <source>
        <dbReference type="SAM" id="MobiDB-lite"/>
    </source>
</evidence>
<dbReference type="eggNOG" id="ENOG502QZJN">
    <property type="taxonomic scope" value="Eukaryota"/>
</dbReference>
<dbReference type="Proteomes" id="UP000030669">
    <property type="component" value="Unassembled WGS sequence"/>
</dbReference>
<dbReference type="OMA" id="NENTAWP"/>
<dbReference type="Pfam" id="PF20149">
    <property type="entry name" value="DUF6532"/>
    <property type="match status" value="1"/>
</dbReference>
<dbReference type="OrthoDB" id="2800649at2759"/>
<feature type="compositionally biased region" description="Acidic residues" evidence="1">
    <location>
        <begin position="35"/>
        <end position="51"/>
    </location>
</feature>
<feature type="region of interest" description="Disordered" evidence="1">
    <location>
        <begin position="1"/>
        <end position="77"/>
    </location>
</feature>
<proteinExistence type="predicted"/>
<dbReference type="RefSeq" id="XP_007871386.1">
    <property type="nucleotide sequence ID" value="XM_007873195.1"/>
</dbReference>
<reference evidence="3 4" key="1">
    <citation type="journal article" date="2012" name="Science">
        <title>The Paleozoic origin of enzymatic lignin decomposition reconstructed from 31 fungal genomes.</title>
        <authorList>
            <person name="Floudas D."/>
            <person name="Binder M."/>
            <person name="Riley R."/>
            <person name="Barry K."/>
            <person name="Blanchette R.A."/>
            <person name="Henrissat B."/>
            <person name="Martinez A.T."/>
            <person name="Otillar R."/>
            <person name="Spatafora J.W."/>
            <person name="Yadav J.S."/>
            <person name="Aerts A."/>
            <person name="Benoit I."/>
            <person name="Boyd A."/>
            <person name="Carlson A."/>
            <person name="Copeland A."/>
            <person name="Coutinho P.M."/>
            <person name="de Vries R.P."/>
            <person name="Ferreira P."/>
            <person name="Findley K."/>
            <person name="Foster B."/>
            <person name="Gaskell J."/>
            <person name="Glotzer D."/>
            <person name="Gorecki P."/>
            <person name="Heitman J."/>
            <person name="Hesse C."/>
            <person name="Hori C."/>
            <person name="Igarashi K."/>
            <person name="Jurgens J.A."/>
            <person name="Kallen N."/>
            <person name="Kersten P."/>
            <person name="Kohler A."/>
            <person name="Kuees U."/>
            <person name="Kumar T.K.A."/>
            <person name="Kuo A."/>
            <person name="LaButti K."/>
            <person name="Larrondo L.F."/>
            <person name="Lindquist E."/>
            <person name="Ling A."/>
            <person name="Lombard V."/>
            <person name="Lucas S."/>
            <person name="Lundell T."/>
            <person name="Martin R."/>
            <person name="McLaughlin D.J."/>
            <person name="Morgenstern I."/>
            <person name="Morin E."/>
            <person name="Murat C."/>
            <person name="Nagy L.G."/>
            <person name="Nolan M."/>
            <person name="Ohm R.A."/>
            <person name="Patyshakuliyeva A."/>
            <person name="Rokas A."/>
            <person name="Ruiz-Duenas F.J."/>
            <person name="Sabat G."/>
            <person name="Salamov A."/>
            <person name="Samejima M."/>
            <person name="Schmutz J."/>
            <person name="Slot J.C."/>
            <person name="St John F."/>
            <person name="Stenlid J."/>
            <person name="Sun H."/>
            <person name="Sun S."/>
            <person name="Syed K."/>
            <person name="Tsang A."/>
            <person name="Wiebenga A."/>
            <person name="Young D."/>
            <person name="Pisabarro A."/>
            <person name="Eastwood D.C."/>
            <person name="Martin F."/>
            <person name="Cullen D."/>
            <person name="Grigoriev I.V."/>
            <person name="Hibbett D.S."/>
        </authorList>
    </citation>
    <scope>NUCLEOTIDE SEQUENCE [LARGE SCALE GENOMIC DNA]</scope>
    <source>
        <strain evidence="3 4">ATCC 11539</strain>
    </source>
</reference>
<dbReference type="InterPro" id="IPR045341">
    <property type="entry name" value="DUF6532"/>
</dbReference>
<organism evidence="3 4">
    <name type="scientific">Gloeophyllum trabeum (strain ATCC 11539 / FP-39264 / Madison 617)</name>
    <name type="common">Brown rot fungus</name>
    <dbReference type="NCBI Taxonomy" id="670483"/>
    <lineage>
        <taxon>Eukaryota</taxon>
        <taxon>Fungi</taxon>
        <taxon>Dikarya</taxon>
        <taxon>Basidiomycota</taxon>
        <taxon>Agaricomycotina</taxon>
        <taxon>Agaricomycetes</taxon>
        <taxon>Gloeophyllales</taxon>
        <taxon>Gloeophyllaceae</taxon>
        <taxon>Gloeophyllum</taxon>
    </lineage>
</organism>
<accession>S7RCN6</accession>
<keyword evidence="4" id="KW-1185">Reference proteome</keyword>
<protein>
    <recommendedName>
        <fullName evidence="2">DUF6532 domain-containing protein</fullName>
    </recommendedName>
</protein>
<evidence type="ECO:0000313" key="3">
    <source>
        <dbReference type="EMBL" id="EPQ50159.1"/>
    </source>
</evidence>
<dbReference type="HOGENOM" id="CLU_804232_0_0_1"/>